<evidence type="ECO:0000256" key="1">
    <source>
        <dbReference type="SAM" id="MobiDB-lite"/>
    </source>
</evidence>
<feature type="region of interest" description="Disordered" evidence="1">
    <location>
        <begin position="1"/>
        <end position="148"/>
    </location>
</feature>
<organism evidence="2 3">
    <name type="scientific">Ephemerocybe angulata</name>
    <dbReference type="NCBI Taxonomy" id="980116"/>
    <lineage>
        <taxon>Eukaryota</taxon>
        <taxon>Fungi</taxon>
        <taxon>Dikarya</taxon>
        <taxon>Basidiomycota</taxon>
        <taxon>Agaricomycotina</taxon>
        <taxon>Agaricomycetes</taxon>
        <taxon>Agaricomycetidae</taxon>
        <taxon>Agaricales</taxon>
        <taxon>Agaricineae</taxon>
        <taxon>Psathyrellaceae</taxon>
        <taxon>Ephemerocybe</taxon>
    </lineage>
</organism>
<keyword evidence="3" id="KW-1185">Reference proteome</keyword>
<feature type="compositionally biased region" description="Basic and acidic residues" evidence="1">
    <location>
        <begin position="131"/>
        <end position="148"/>
    </location>
</feature>
<feature type="region of interest" description="Disordered" evidence="1">
    <location>
        <begin position="443"/>
        <end position="466"/>
    </location>
</feature>
<proteinExistence type="predicted"/>
<gene>
    <name evidence="2" type="ORF">DFP72DRAFT_905121</name>
</gene>
<feature type="compositionally biased region" description="Basic residues" evidence="1">
    <location>
        <begin position="1"/>
        <end position="17"/>
    </location>
</feature>
<dbReference type="EMBL" id="JACGCI010000045">
    <property type="protein sequence ID" value="KAF6752175.1"/>
    <property type="molecule type" value="Genomic_DNA"/>
</dbReference>
<reference evidence="2 3" key="1">
    <citation type="submission" date="2020-07" db="EMBL/GenBank/DDBJ databases">
        <title>Comparative genomics of pyrophilous fungi reveals a link between fire events and developmental genes.</title>
        <authorList>
            <consortium name="DOE Joint Genome Institute"/>
            <person name="Steindorff A.S."/>
            <person name="Carver A."/>
            <person name="Calhoun S."/>
            <person name="Stillman K."/>
            <person name="Liu H."/>
            <person name="Lipzen A."/>
            <person name="Pangilinan J."/>
            <person name="Labutti K."/>
            <person name="Bruns T.D."/>
            <person name="Grigoriev I.V."/>
        </authorList>
    </citation>
    <scope>NUCLEOTIDE SEQUENCE [LARGE SCALE GENOMIC DNA]</scope>
    <source>
        <strain evidence="2 3">CBS 144469</strain>
    </source>
</reference>
<name>A0A8H6HS58_9AGAR</name>
<comment type="caution">
    <text evidence="2">The sequence shown here is derived from an EMBL/GenBank/DDBJ whole genome shotgun (WGS) entry which is preliminary data.</text>
</comment>
<protein>
    <submittedName>
        <fullName evidence="2">Uncharacterized protein</fullName>
    </submittedName>
</protein>
<accession>A0A8H6HS58</accession>
<evidence type="ECO:0000313" key="3">
    <source>
        <dbReference type="Proteomes" id="UP000521943"/>
    </source>
</evidence>
<dbReference type="OrthoDB" id="3222645at2759"/>
<feature type="compositionally biased region" description="Basic and acidic residues" evidence="1">
    <location>
        <begin position="452"/>
        <end position="466"/>
    </location>
</feature>
<sequence>MDSAKNKLRTFLKRSKKGGSGDHERDEEDLYATLAGVGPRQGELTEISEDRTAAMESNSFAGVQGPGEVGDCPPSHPDPPYTGEERVASPSQPQSTSSTRASFPSYTGAGGVRPPPVGSHDMQSGAHSRAGRNEREDIRKGREKGREELEADIRKLKAALSRKDRELGDVHARAADLEKTAARFQHELQDRQLREQRHAQEWQGRCDELERDLRKTKKLLASRTEELQVAQKFMKSADNFSVAEVSQMVQQLNDELYQCAMMISDAVIQERGKTHSNHELTVGYIEARQAAGRYWDEDLISRLRSDVKRDEMVLFESMIQHIFTTWCRKVITVIASGDEKMNDCLQYVWEGILETHPTPIAKNWLAMTNSQLQNHKPHYNSSVVRDVKGLMQVAGWSEDGPGSANFMHAVNKKVAEITGRALNIRETVIEGILSTEVQITRPSIGTPYDPTKMQDAHDLGKSSKKSLDRQPIVCSTGLGVCCIMREEKPDGSKEVTRGSEAILRAMVLLPSTLEP</sequence>
<evidence type="ECO:0000313" key="2">
    <source>
        <dbReference type="EMBL" id="KAF6752175.1"/>
    </source>
</evidence>
<dbReference type="AlphaFoldDB" id="A0A8H6HS58"/>
<feature type="compositionally biased region" description="Low complexity" evidence="1">
    <location>
        <begin position="89"/>
        <end position="99"/>
    </location>
</feature>
<dbReference type="Proteomes" id="UP000521943">
    <property type="component" value="Unassembled WGS sequence"/>
</dbReference>